<gene>
    <name evidence="9" type="ORF">DCMF_04385</name>
</gene>
<dbReference type="Proteomes" id="UP000323521">
    <property type="component" value="Chromosome"/>
</dbReference>
<evidence type="ECO:0000256" key="1">
    <source>
        <dbReference type="ARBA" id="ARBA00003283"/>
    </source>
</evidence>
<dbReference type="PANTHER" id="PTHR30349">
    <property type="entry name" value="PHAGE INTEGRASE-RELATED"/>
    <property type="match status" value="1"/>
</dbReference>
<dbReference type="InterPro" id="IPR013762">
    <property type="entry name" value="Integrase-like_cat_sf"/>
</dbReference>
<evidence type="ECO:0000313" key="10">
    <source>
        <dbReference type="Proteomes" id="UP000323521"/>
    </source>
</evidence>
<dbReference type="EMBL" id="CP017634">
    <property type="protein sequence ID" value="ATW24118.1"/>
    <property type="molecule type" value="Genomic_DNA"/>
</dbReference>
<feature type="domain" description="Tyr recombinase" evidence="7">
    <location>
        <begin position="161"/>
        <end position="362"/>
    </location>
</feature>
<dbReference type="Gene3D" id="1.10.150.130">
    <property type="match status" value="1"/>
</dbReference>
<sequence length="368" mass="41986">MSSFLSPLYSVRKYLGLKRRATYEEADGVKKEIENKLANNTFVEPNYQTVKEYFEDWLELQKIDVSPGTYDRYSIYVYTHYIPFFDDGNMKLLSIKPQNILKFKGLLLKPKKEGGKGLEPETVKGILNTLSSALDQAGLPRNPCKHKIKKKNVTNVKVPKKAVETLTEEDVRTTKAKLRKMKNVRNFVLVSEAVSTGMRSGELCGLFWPNIDLKRKTLSVTGSMKRKGSSFYWAPYGKSDRALRTIDITKKDIALFRLLKLQQTKDKLKCTLENPYNDAGYVFANGDGSPLTPMRVTHIWADLKKKLGVKVTFHGLRHTCATLWLKNGVPVHVVAQRLGHTEETITWRYGHVQSGMQRDAAEKMSQLY</sequence>
<dbReference type="RefSeq" id="WP_214659088.1">
    <property type="nucleotide sequence ID" value="NZ_CP017634.1"/>
</dbReference>
<name>A0A3G1KNT0_FORW1</name>
<accession>A0A3G1KNT0</accession>
<feature type="domain" description="Core-binding (CB)" evidence="8">
    <location>
        <begin position="48"/>
        <end position="138"/>
    </location>
</feature>
<proteinExistence type="inferred from homology"/>
<evidence type="ECO:0000256" key="4">
    <source>
        <dbReference type="ARBA" id="ARBA00023125"/>
    </source>
</evidence>
<dbReference type="AlphaFoldDB" id="A0A3G1KNT0"/>
<keyword evidence="10" id="KW-1185">Reference proteome</keyword>
<dbReference type="PROSITE" id="PS51900">
    <property type="entry name" value="CB"/>
    <property type="match status" value="1"/>
</dbReference>
<dbReference type="InterPro" id="IPR044068">
    <property type="entry name" value="CB"/>
</dbReference>
<protein>
    <recommendedName>
        <fullName evidence="11">Site-specific integrase</fullName>
    </recommendedName>
</protein>
<dbReference type="InterPro" id="IPR004107">
    <property type="entry name" value="Integrase_SAM-like_N"/>
</dbReference>
<dbReference type="InterPro" id="IPR050090">
    <property type="entry name" value="Tyrosine_recombinase_XerCD"/>
</dbReference>
<evidence type="ECO:0000256" key="6">
    <source>
        <dbReference type="PROSITE-ProRule" id="PRU01248"/>
    </source>
</evidence>
<dbReference type="GO" id="GO:0006310">
    <property type="term" value="P:DNA recombination"/>
    <property type="evidence" value="ECO:0007669"/>
    <property type="project" value="UniProtKB-KW"/>
</dbReference>
<dbReference type="InterPro" id="IPR010998">
    <property type="entry name" value="Integrase_recombinase_N"/>
</dbReference>
<keyword evidence="3" id="KW-0229">DNA integration</keyword>
<dbReference type="KEGG" id="fwa:DCMF_04385"/>
<comment type="similarity">
    <text evidence="2">Belongs to the 'phage' integrase family.</text>
</comment>
<evidence type="ECO:0000259" key="8">
    <source>
        <dbReference type="PROSITE" id="PS51900"/>
    </source>
</evidence>
<evidence type="ECO:0008006" key="11">
    <source>
        <dbReference type="Google" id="ProtNLM"/>
    </source>
</evidence>
<reference evidence="9 10" key="1">
    <citation type="submission" date="2016-10" db="EMBL/GenBank/DDBJ databases">
        <title>Complete Genome Sequence of Peptococcaceae strain DCMF.</title>
        <authorList>
            <person name="Edwards R.J."/>
            <person name="Holland S.I."/>
            <person name="Deshpande N.P."/>
            <person name="Wong Y.K."/>
            <person name="Ertan H."/>
            <person name="Manefield M."/>
            <person name="Russell T.L."/>
            <person name="Lee M.J."/>
        </authorList>
    </citation>
    <scope>NUCLEOTIDE SEQUENCE [LARGE SCALE GENOMIC DNA]</scope>
    <source>
        <strain evidence="9 10">DCMF</strain>
    </source>
</reference>
<comment type="function">
    <text evidence="1">Site-specific tyrosine recombinase, which acts by catalyzing the cutting and rejoining of the recombining DNA molecules.</text>
</comment>
<evidence type="ECO:0000313" key="9">
    <source>
        <dbReference type="EMBL" id="ATW24118.1"/>
    </source>
</evidence>
<dbReference type="PROSITE" id="PS51898">
    <property type="entry name" value="TYR_RECOMBINASE"/>
    <property type="match status" value="1"/>
</dbReference>
<evidence type="ECO:0000259" key="7">
    <source>
        <dbReference type="PROSITE" id="PS51898"/>
    </source>
</evidence>
<organism evidence="9 10">
    <name type="scientific">Formimonas warabiya</name>
    <dbReference type="NCBI Taxonomy" id="1761012"/>
    <lineage>
        <taxon>Bacteria</taxon>
        <taxon>Bacillati</taxon>
        <taxon>Bacillota</taxon>
        <taxon>Clostridia</taxon>
        <taxon>Eubacteriales</taxon>
        <taxon>Peptococcaceae</taxon>
        <taxon>Candidatus Formimonas</taxon>
    </lineage>
</organism>
<keyword evidence="4 6" id="KW-0238">DNA-binding</keyword>
<dbReference type="InterPro" id="IPR002104">
    <property type="entry name" value="Integrase_catalytic"/>
</dbReference>
<dbReference type="SUPFAM" id="SSF56349">
    <property type="entry name" value="DNA breaking-rejoining enzymes"/>
    <property type="match status" value="1"/>
</dbReference>
<dbReference type="GO" id="GO:0015074">
    <property type="term" value="P:DNA integration"/>
    <property type="evidence" value="ECO:0007669"/>
    <property type="project" value="UniProtKB-KW"/>
</dbReference>
<keyword evidence="5" id="KW-0233">DNA recombination</keyword>
<dbReference type="Pfam" id="PF14659">
    <property type="entry name" value="Phage_int_SAM_3"/>
    <property type="match status" value="1"/>
</dbReference>
<evidence type="ECO:0000256" key="2">
    <source>
        <dbReference type="ARBA" id="ARBA00008857"/>
    </source>
</evidence>
<dbReference type="InterPro" id="IPR011010">
    <property type="entry name" value="DNA_brk_join_enz"/>
</dbReference>
<dbReference type="Gene3D" id="1.10.443.10">
    <property type="entry name" value="Intergrase catalytic core"/>
    <property type="match status" value="1"/>
</dbReference>
<evidence type="ECO:0000256" key="3">
    <source>
        <dbReference type="ARBA" id="ARBA00022908"/>
    </source>
</evidence>
<dbReference type="CDD" id="cd01189">
    <property type="entry name" value="INT_ICEBs1_C_like"/>
    <property type="match status" value="1"/>
</dbReference>
<evidence type="ECO:0000256" key="5">
    <source>
        <dbReference type="ARBA" id="ARBA00023172"/>
    </source>
</evidence>
<dbReference type="PANTHER" id="PTHR30349:SF64">
    <property type="entry name" value="PROPHAGE INTEGRASE INTD-RELATED"/>
    <property type="match status" value="1"/>
</dbReference>
<dbReference type="GO" id="GO:0003677">
    <property type="term" value="F:DNA binding"/>
    <property type="evidence" value="ECO:0007669"/>
    <property type="project" value="UniProtKB-UniRule"/>
</dbReference>
<dbReference type="Pfam" id="PF00589">
    <property type="entry name" value="Phage_integrase"/>
    <property type="match status" value="1"/>
</dbReference>